<dbReference type="Pfam" id="PF13649">
    <property type="entry name" value="Methyltransf_25"/>
    <property type="match status" value="1"/>
</dbReference>
<gene>
    <name evidence="4" type="ORF">FNU79_11090</name>
</gene>
<keyword evidence="5" id="KW-1185">Reference proteome</keyword>
<evidence type="ECO:0000313" key="4">
    <source>
        <dbReference type="EMBL" id="TSA84500.1"/>
    </source>
</evidence>
<dbReference type="RefSeq" id="WP_143720911.1">
    <property type="nucleotide sequence ID" value="NZ_VKDB01000011.1"/>
</dbReference>
<comment type="caution">
    <text evidence="4">The sequence shown here is derived from an EMBL/GenBank/DDBJ whole genome shotgun (WGS) entry which is preliminary data.</text>
</comment>
<proteinExistence type="predicted"/>
<feature type="domain" description="Methyltransferase" evidence="3">
    <location>
        <begin position="41"/>
        <end position="128"/>
    </location>
</feature>
<accession>A0A553UWB5</accession>
<dbReference type="PANTHER" id="PTHR43861">
    <property type="entry name" value="TRANS-ACONITATE 2-METHYLTRANSFERASE-RELATED"/>
    <property type="match status" value="1"/>
</dbReference>
<evidence type="ECO:0000256" key="2">
    <source>
        <dbReference type="ARBA" id="ARBA00022679"/>
    </source>
</evidence>
<keyword evidence="2 4" id="KW-0808">Transferase</keyword>
<dbReference type="EMBL" id="VKDB01000011">
    <property type="protein sequence ID" value="TSA84500.1"/>
    <property type="molecule type" value="Genomic_DNA"/>
</dbReference>
<evidence type="ECO:0000259" key="3">
    <source>
        <dbReference type="Pfam" id="PF13649"/>
    </source>
</evidence>
<dbReference type="PANTHER" id="PTHR43861:SF1">
    <property type="entry name" value="TRANS-ACONITATE 2-METHYLTRANSFERASE"/>
    <property type="match status" value="1"/>
</dbReference>
<name>A0A553UWB5_9DEIO</name>
<sequence>MTTPTPDHWNAEHYRDRHAFVYESSRDLVADWLRPQVGERVLDLGCGSGELSAQIAQTGATVTGVDASEAMIAAARGQHPAVSFEVQNAQTLPYHAEFEAVFSNAALHWMKPLDNVLSGVSRSLVPGGRLALEMGGGANVLAVRGAVEQALSDLSLPALEHVWIFPSPAQLAALLEEAGFTVERLHLFKRPSPLAGEDGFQAWLHGFGASWLAPLSESERAAVIARAEELARPKLHTAQGWVADYVRLRALAVK</sequence>
<dbReference type="CDD" id="cd02440">
    <property type="entry name" value="AdoMet_MTases"/>
    <property type="match status" value="1"/>
</dbReference>
<dbReference type="SUPFAM" id="SSF53335">
    <property type="entry name" value="S-adenosyl-L-methionine-dependent methyltransferases"/>
    <property type="match status" value="1"/>
</dbReference>
<dbReference type="OrthoDB" id="9760689at2"/>
<protein>
    <submittedName>
        <fullName evidence="4">Methyltransferase domain-containing protein</fullName>
    </submittedName>
</protein>
<dbReference type="Gene3D" id="3.40.50.150">
    <property type="entry name" value="Vaccinia Virus protein VP39"/>
    <property type="match status" value="1"/>
</dbReference>
<evidence type="ECO:0000313" key="5">
    <source>
        <dbReference type="Proteomes" id="UP000316092"/>
    </source>
</evidence>
<dbReference type="GO" id="GO:0008168">
    <property type="term" value="F:methyltransferase activity"/>
    <property type="evidence" value="ECO:0007669"/>
    <property type="project" value="UniProtKB-KW"/>
</dbReference>
<dbReference type="InterPro" id="IPR029063">
    <property type="entry name" value="SAM-dependent_MTases_sf"/>
</dbReference>
<evidence type="ECO:0000256" key="1">
    <source>
        <dbReference type="ARBA" id="ARBA00022603"/>
    </source>
</evidence>
<dbReference type="InterPro" id="IPR041698">
    <property type="entry name" value="Methyltransf_25"/>
</dbReference>
<reference evidence="4 5" key="1">
    <citation type="submission" date="2019-07" db="EMBL/GenBank/DDBJ databases">
        <title>Deinococcus detaillus sp. nov., isolated from humus soil in Antarctica.</title>
        <authorList>
            <person name="Zhang K."/>
        </authorList>
    </citation>
    <scope>NUCLEOTIDE SEQUENCE [LARGE SCALE GENOMIC DNA]</scope>
    <source>
        <strain evidence="4 5">H1</strain>
    </source>
</reference>
<keyword evidence="1 4" id="KW-0489">Methyltransferase</keyword>
<dbReference type="AlphaFoldDB" id="A0A553UWB5"/>
<organism evidence="4 5">
    <name type="scientific">Deinococcus detaillensis</name>
    <dbReference type="NCBI Taxonomy" id="2592048"/>
    <lineage>
        <taxon>Bacteria</taxon>
        <taxon>Thermotogati</taxon>
        <taxon>Deinococcota</taxon>
        <taxon>Deinococci</taxon>
        <taxon>Deinococcales</taxon>
        <taxon>Deinococcaceae</taxon>
        <taxon>Deinococcus</taxon>
    </lineage>
</organism>
<dbReference type="GO" id="GO:0032259">
    <property type="term" value="P:methylation"/>
    <property type="evidence" value="ECO:0007669"/>
    <property type="project" value="UniProtKB-KW"/>
</dbReference>
<dbReference type="Proteomes" id="UP000316092">
    <property type="component" value="Unassembled WGS sequence"/>
</dbReference>